<accession>A0AAW3ZGP0</accession>
<reference evidence="1 2" key="1">
    <citation type="submission" date="2020-09" db="EMBL/GenBank/DDBJ databases">
        <title>Pseudoxanthomonas sp. CAU 1598 isolated from sand of Yaerae Beach.</title>
        <authorList>
            <person name="Kim W."/>
        </authorList>
    </citation>
    <scope>NUCLEOTIDE SEQUENCE [LARGE SCALE GENOMIC DNA]</scope>
    <source>
        <strain evidence="1 2">CAU 1598</strain>
    </source>
</reference>
<evidence type="ECO:0000313" key="1">
    <source>
        <dbReference type="EMBL" id="MBD8524322.1"/>
    </source>
</evidence>
<dbReference type="EMBL" id="JACYTR010000001">
    <property type="protein sequence ID" value="MBD8524322.1"/>
    <property type="molecule type" value="Genomic_DNA"/>
</dbReference>
<proteinExistence type="predicted"/>
<organism evidence="1 2">
    <name type="scientific">Pseudomarimonas arenosa</name>
    <dbReference type="NCBI Taxonomy" id="2774145"/>
    <lineage>
        <taxon>Bacteria</taxon>
        <taxon>Pseudomonadati</taxon>
        <taxon>Pseudomonadota</taxon>
        <taxon>Gammaproteobacteria</taxon>
        <taxon>Lysobacterales</taxon>
        <taxon>Lysobacteraceae</taxon>
        <taxon>Pseudomarimonas</taxon>
    </lineage>
</organism>
<comment type="caution">
    <text evidence="1">The sequence shown here is derived from an EMBL/GenBank/DDBJ whole genome shotgun (WGS) entry which is preliminary data.</text>
</comment>
<protein>
    <submittedName>
        <fullName evidence="1">Uncharacterized protein</fullName>
    </submittedName>
</protein>
<dbReference type="RefSeq" id="WP_192027662.1">
    <property type="nucleotide sequence ID" value="NZ_JACYTR010000001.1"/>
</dbReference>
<dbReference type="AlphaFoldDB" id="A0AAW3ZGP0"/>
<name>A0AAW3ZGP0_9GAMM</name>
<keyword evidence="2" id="KW-1185">Reference proteome</keyword>
<sequence length="130" mass="14989">MTHQDSYQLFMDALDVVNRSLKANRGQGIYGKLIEGFDKYLNGHVSAVGVYGEDPKHPYDYFTIKYLDGRFELVERGKGEHSTHWRASKRYLESLVDDPQTYIDHPAKLDFDWLKTILPDSMASLFKKAA</sequence>
<evidence type="ECO:0000313" key="2">
    <source>
        <dbReference type="Proteomes" id="UP000613768"/>
    </source>
</evidence>
<dbReference type="Proteomes" id="UP000613768">
    <property type="component" value="Unassembled WGS sequence"/>
</dbReference>
<gene>
    <name evidence="1" type="ORF">IFO71_01070</name>
</gene>